<gene>
    <name evidence="2" type="ORF">A3B92_04135</name>
</gene>
<comment type="caution">
    <text evidence="2">The sequence shown here is derived from an EMBL/GenBank/DDBJ whole genome shotgun (WGS) entry which is preliminary data.</text>
</comment>
<dbReference type="EMBL" id="MHJG01000011">
    <property type="protein sequence ID" value="OGY63992.1"/>
    <property type="molecule type" value="Genomic_DNA"/>
</dbReference>
<dbReference type="Gene3D" id="1.10.3290.10">
    <property type="entry name" value="Fido-like domain"/>
    <property type="match status" value="1"/>
</dbReference>
<reference evidence="2 3" key="1">
    <citation type="journal article" date="2016" name="Nat. Commun.">
        <title>Thousands of microbial genomes shed light on interconnected biogeochemical processes in an aquifer system.</title>
        <authorList>
            <person name="Anantharaman K."/>
            <person name="Brown C.T."/>
            <person name="Hug L.A."/>
            <person name="Sharon I."/>
            <person name="Castelle C.J."/>
            <person name="Probst A.J."/>
            <person name="Thomas B.C."/>
            <person name="Singh A."/>
            <person name="Wilkins M.J."/>
            <person name="Karaoz U."/>
            <person name="Brodie E.L."/>
            <person name="Williams K.H."/>
            <person name="Hubbard S.S."/>
            <person name="Banfield J.F."/>
        </authorList>
    </citation>
    <scope>NUCLEOTIDE SEQUENCE [LARGE SCALE GENOMIC DNA]</scope>
</reference>
<proteinExistence type="predicted"/>
<dbReference type="AlphaFoldDB" id="A0A1G1ZHE3"/>
<organism evidence="2 3">
    <name type="scientific">Candidatus Harrisonbacteria bacterium RIFCSPHIGHO2_02_FULL_42_16</name>
    <dbReference type="NCBI Taxonomy" id="1798404"/>
    <lineage>
        <taxon>Bacteria</taxon>
        <taxon>Candidatus Harrisoniibacteriota</taxon>
    </lineage>
</organism>
<feature type="domain" description="Fido" evidence="1">
    <location>
        <begin position="1"/>
        <end position="59"/>
    </location>
</feature>
<evidence type="ECO:0000259" key="1">
    <source>
        <dbReference type="PROSITE" id="PS51459"/>
    </source>
</evidence>
<dbReference type="Pfam" id="PF02661">
    <property type="entry name" value="Fic"/>
    <property type="match status" value="1"/>
</dbReference>
<sequence length="59" mass="7085">MNRLILNIQNWQKCWQEFNLIQNLAMLADYHYDFEMIHPFADGNGRTGRAIVFCIFCFI</sequence>
<dbReference type="SUPFAM" id="SSF140931">
    <property type="entry name" value="Fic-like"/>
    <property type="match status" value="1"/>
</dbReference>
<accession>A0A1G1ZHE3</accession>
<evidence type="ECO:0000313" key="2">
    <source>
        <dbReference type="EMBL" id="OGY63992.1"/>
    </source>
</evidence>
<protein>
    <recommendedName>
        <fullName evidence="1">Fido domain-containing protein</fullName>
    </recommendedName>
</protein>
<name>A0A1G1ZHE3_9BACT</name>
<evidence type="ECO:0000313" key="3">
    <source>
        <dbReference type="Proteomes" id="UP000177960"/>
    </source>
</evidence>
<dbReference type="STRING" id="1798404.A3B92_04135"/>
<dbReference type="Proteomes" id="UP000177960">
    <property type="component" value="Unassembled WGS sequence"/>
</dbReference>
<dbReference type="InterPro" id="IPR036597">
    <property type="entry name" value="Fido-like_dom_sf"/>
</dbReference>
<dbReference type="InterPro" id="IPR003812">
    <property type="entry name" value="Fido"/>
</dbReference>
<dbReference type="PROSITE" id="PS51459">
    <property type="entry name" value="FIDO"/>
    <property type="match status" value="1"/>
</dbReference>